<evidence type="ECO:0000256" key="1">
    <source>
        <dbReference type="SAM" id="Phobius"/>
    </source>
</evidence>
<proteinExistence type="predicted"/>
<protein>
    <submittedName>
        <fullName evidence="2">Uncharacterized protein</fullName>
    </submittedName>
</protein>
<name>A0A645IVM0_9ZZZZ</name>
<accession>A0A645IVM0</accession>
<organism evidence="2">
    <name type="scientific">bioreactor metagenome</name>
    <dbReference type="NCBI Taxonomy" id="1076179"/>
    <lineage>
        <taxon>unclassified sequences</taxon>
        <taxon>metagenomes</taxon>
        <taxon>ecological metagenomes</taxon>
    </lineage>
</organism>
<dbReference type="EMBL" id="VSSQ01123646">
    <property type="protein sequence ID" value="MPN54930.1"/>
    <property type="molecule type" value="Genomic_DNA"/>
</dbReference>
<dbReference type="AlphaFoldDB" id="A0A645IVM0"/>
<comment type="caution">
    <text evidence="2">The sequence shown here is derived from an EMBL/GenBank/DDBJ whole genome shotgun (WGS) entry which is preliminary data.</text>
</comment>
<keyword evidence="1" id="KW-0472">Membrane</keyword>
<keyword evidence="1" id="KW-0812">Transmembrane</keyword>
<feature type="transmembrane region" description="Helical" evidence="1">
    <location>
        <begin position="12"/>
        <end position="36"/>
    </location>
</feature>
<evidence type="ECO:0000313" key="2">
    <source>
        <dbReference type="EMBL" id="MPN54930.1"/>
    </source>
</evidence>
<reference evidence="2" key="1">
    <citation type="submission" date="2019-08" db="EMBL/GenBank/DDBJ databases">
        <authorList>
            <person name="Kucharzyk K."/>
            <person name="Murdoch R.W."/>
            <person name="Higgins S."/>
            <person name="Loffler F."/>
        </authorList>
    </citation>
    <scope>NUCLEOTIDE SEQUENCE</scope>
</reference>
<sequence length="63" mass="7202">MIQKKIGFGEKLSFLLANVGNFPIITLISAYLMIFYTDIVGLYPGNHEMIAINEELRLRRENA</sequence>
<gene>
    <name evidence="2" type="ORF">SDC9_202609</name>
</gene>
<keyword evidence="1" id="KW-1133">Transmembrane helix</keyword>